<name>A0AAX3A9C7_9RHOB</name>
<gene>
    <name evidence="6" type="primary">zinT</name>
    <name evidence="6" type="ORF">DSM110277_01136</name>
</gene>
<dbReference type="AlphaFoldDB" id="A0AAX3A9C7"/>
<evidence type="ECO:0000256" key="2">
    <source>
        <dbReference type="ARBA" id="ARBA00022833"/>
    </source>
</evidence>
<evidence type="ECO:0000259" key="5">
    <source>
        <dbReference type="Pfam" id="PF09223"/>
    </source>
</evidence>
<dbReference type="RefSeq" id="WP_243251515.1">
    <property type="nucleotide sequence ID" value="NZ_CP084959.1"/>
</dbReference>
<dbReference type="Proteomes" id="UP000830781">
    <property type="component" value="Chromosome"/>
</dbReference>
<evidence type="ECO:0000313" key="7">
    <source>
        <dbReference type="Proteomes" id="UP000830781"/>
    </source>
</evidence>
<keyword evidence="1 4" id="KW-0732">Signal</keyword>
<evidence type="ECO:0000256" key="1">
    <source>
        <dbReference type="ARBA" id="ARBA00022729"/>
    </source>
</evidence>
<dbReference type="InterPro" id="IPR012674">
    <property type="entry name" value="Calycin"/>
</dbReference>
<protein>
    <submittedName>
        <fullName evidence="6">Metal-binding protein ZinT</fullName>
    </submittedName>
</protein>
<dbReference type="InterPro" id="IPR015304">
    <property type="entry name" value="ZinT_dom"/>
</dbReference>
<keyword evidence="2" id="KW-0862">Zinc</keyword>
<feature type="chain" id="PRO_5043937442" evidence="4">
    <location>
        <begin position="27"/>
        <end position="232"/>
    </location>
</feature>
<dbReference type="Gene3D" id="2.40.128.20">
    <property type="match status" value="1"/>
</dbReference>
<dbReference type="EMBL" id="CP084959">
    <property type="protein sequence ID" value="UOA22731.1"/>
    <property type="molecule type" value="Genomic_DNA"/>
</dbReference>
<dbReference type="SUPFAM" id="SSF50814">
    <property type="entry name" value="Lipocalins"/>
    <property type="match status" value="1"/>
</dbReference>
<evidence type="ECO:0000256" key="3">
    <source>
        <dbReference type="SAM" id="MobiDB-lite"/>
    </source>
</evidence>
<accession>A0AAX3A9C7</accession>
<evidence type="ECO:0000313" key="6">
    <source>
        <dbReference type="EMBL" id="UOA22731.1"/>
    </source>
</evidence>
<evidence type="ECO:0000256" key="4">
    <source>
        <dbReference type="SAM" id="SignalP"/>
    </source>
</evidence>
<feature type="signal peptide" evidence="4">
    <location>
        <begin position="1"/>
        <end position="26"/>
    </location>
</feature>
<sequence>MTRIHTAFLSALAATSLAATALPALADHAKDKAHDHEAHDHSHDHDHDHKHDHGDDDIYKGYFDDAQIKPRPLADWEGDWQSVYPLLQSGDLDAVMAHKAAKGDKTAEEYKAYYATGYATDVDRIVFSGDTATFYTGETSVQGRYESDGFEVLTYEKGNRGVRYIFEKVSGDAEAPMFFQFSDHKIAPAKADHYHLYWGDDRAALLKEVTNWPTYYPAALSPADISAEMQAH</sequence>
<reference evidence="7" key="1">
    <citation type="journal article" date="2022" name="Microorganisms">
        <title>Beyond the ABCs#Discovery of Three New Plasmid Types in Rhodobacterales (RepQ, RepY, RepW).</title>
        <authorList>
            <person name="Freese H.M."/>
            <person name="Ringel V."/>
            <person name="Overmann J."/>
            <person name="Petersen J."/>
        </authorList>
    </citation>
    <scope>NUCLEOTIDE SEQUENCE [LARGE SCALE GENOMIC DNA]</scope>
    <source>
        <strain evidence="7">DSM 110277</strain>
    </source>
</reference>
<feature type="region of interest" description="Disordered" evidence="3">
    <location>
        <begin position="29"/>
        <end position="53"/>
    </location>
</feature>
<proteinExistence type="predicted"/>
<dbReference type="GO" id="GO:0008270">
    <property type="term" value="F:zinc ion binding"/>
    <property type="evidence" value="ECO:0007669"/>
    <property type="project" value="InterPro"/>
</dbReference>
<organism evidence="6 7">
    <name type="scientific">Sulfitobacter pontiacus</name>
    <dbReference type="NCBI Taxonomy" id="60137"/>
    <lineage>
        <taxon>Bacteria</taxon>
        <taxon>Pseudomonadati</taxon>
        <taxon>Pseudomonadota</taxon>
        <taxon>Alphaproteobacteria</taxon>
        <taxon>Rhodobacterales</taxon>
        <taxon>Roseobacteraceae</taxon>
        <taxon>Sulfitobacter</taxon>
    </lineage>
</organism>
<feature type="domain" description="ZinT" evidence="5">
    <location>
        <begin position="56"/>
        <end position="232"/>
    </location>
</feature>
<dbReference type="Pfam" id="PF09223">
    <property type="entry name" value="ZinT"/>
    <property type="match status" value="1"/>
</dbReference>
<keyword evidence="7" id="KW-1185">Reference proteome</keyword>